<keyword evidence="3" id="KW-1185">Reference proteome</keyword>
<gene>
    <name evidence="2" type="ORF">GCM10009802_62550</name>
</gene>
<proteinExistence type="predicted"/>
<comment type="caution">
    <text evidence="2">The sequence shown here is derived from an EMBL/GenBank/DDBJ whole genome shotgun (WGS) entry which is preliminary data.</text>
</comment>
<evidence type="ECO:0000313" key="2">
    <source>
        <dbReference type="EMBL" id="GAA1506512.1"/>
    </source>
</evidence>
<feature type="transmembrane region" description="Helical" evidence="1">
    <location>
        <begin position="201"/>
        <end position="223"/>
    </location>
</feature>
<evidence type="ECO:0000313" key="3">
    <source>
        <dbReference type="Proteomes" id="UP001500443"/>
    </source>
</evidence>
<dbReference type="RefSeq" id="WP_344294842.1">
    <property type="nucleotide sequence ID" value="NZ_BAAAPF010000395.1"/>
</dbReference>
<accession>A0ABP4KS54</accession>
<dbReference type="EMBL" id="BAAAPF010000395">
    <property type="protein sequence ID" value="GAA1506512.1"/>
    <property type="molecule type" value="Genomic_DNA"/>
</dbReference>
<feature type="transmembrane region" description="Helical" evidence="1">
    <location>
        <begin position="48"/>
        <end position="71"/>
    </location>
</feature>
<evidence type="ECO:0000256" key="1">
    <source>
        <dbReference type="SAM" id="Phobius"/>
    </source>
</evidence>
<keyword evidence="1" id="KW-0472">Membrane</keyword>
<feature type="transmembrane region" description="Helical" evidence="1">
    <location>
        <begin position="77"/>
        <end position="96"/>
    </location>
</feature>
<protein>
    <recommendedName>
        <fullName evidence="4">DUF4131 domain-containing protein</fullName>
    </recommendedName>
</protein>
<evidence type="ECO:0008006" key="4">
    <source>
        <dbReference type="Google" id="ProtNLM"/>
    </source>
</evidence>
<organism evidence="2 3">
    <name type="scientific">Streptomyces synnematoformans</name>
    <dbReference type="NCBI Taxonomy" id="415721"/>
    <lineage>
        <taxon>Bacteria</taxon>
        <taxon>Bacillati</taxon>
        <taxon>Actinomycetota</taxon>
        <taxon>Actinomycetes</taxon>
        <taxon>Kitasatosporales</taxon>
        <taxon>Streptomycetaceae</taxon>
        <taxon>Streptomyces</taxon>
    </lineage>
</organism>
<dbReference type="Proteomes" id="UP001500443">
    <property type="component" value="Unassembled WGS sequence"/>
</dbReference>
<reference evidence="3" key="1">
    <citation type="journal article" date="2019" name="Int. J. Syst. Evol. Microbiol.">
        <title>The Global Catalogue of Microorganisms (GCM) 10K type strain sequencing project: providing services to taxonomists for standard genome sequencing and annotation.</title>
        <authorList>
            <consortium name="The Broad Institute Genomics Platform"/>
            <consortium name="The Broad Institute Genome Sequencing Center for Infectious Disease"/>
            <person name="Wu L."/>
            <person name="Ma J."/>
        </authorList>
    </citation>
    <scope>NUCLEOTIDE SEQUENCE [LARGE SCALE GENOMIC DNA]</scope>
    <source>
        <strain evidence="3">JCM 15481</strain>
    </source>
</reference>
<feature type="transmembrane region" description="Helical" evidence="1">
    <location>
        <begin position="103"/>
        <end position="122"/>
    </location>
</feature>
<sequence length="243" mass="25428">MPYAAQASANYRARTARLYANNRGTPWAPHLLSSRLTRLVPSLSRAGIAGVALGAGLLACTLAAVTAFLPVRLGDVTVWPLVALTAAFLLALLMELVQYGTRVGYLLVYAFAALALGGASWYGHHTSVLLDRGEWITAEVTHVGSLPRGGSRCTLQPEGATAELSEKLSSCRDLRPGDRVRVFADPADRVRPSRSAPAGHGVVYVVGGAAGTLVTASALASVLSGHRRRRELGLIGPPPDGTA</sequence>
<keyword evidence="1" id="KW-0812">Transmembrane</keyword>
<name>A0ABP4KS54_9ACTN</name>
<keyword evidence="1" id="KW-1133">Transmembrane helix</keyword>